<dbReference type="AlphaFoldDB" id="A0AAE9SRK2"/>
<comment type="function">
    <text evidence="7">Catalyzes the transfer of the diacylglyceryl group from phosphatidylglycerol to the sulfhydryl group of the N-terminal cysteine of a prolipoprotein, the first step in the formation of mature lipoproteins.</text>
</comment>
<keyword evidence="6 7" id="KW-0472">Membrane</keyword>
<feature type="transmembrane region" description="Helical" evidence="7">
    <location>
        <begin position="122"/>
        <end position="140"/>
    </location>
</feature>
<evidence type="ECO:0000256" key="1">
    <source>
        <dbReference type="ARBA" id="ARBA00007150"/>
    </source>
</evidence>
<evidence type="ECO:0000313" key="8">
    <source>
        <dbReference type="EMBL" id="UTZ29395.1"/>
    </source>
</evidence>
<dbReference type="EMBL" id="CP050468">
    <property type="protein sequence ID" value="UTZ29395.1"/>
    <property type="molecule type" value="Genomic_DNA"/>
</dbReference>
<dbReference type="HAMAP" id="MF_01147">
    <property type="entry name" value="Lgt"/>
    <property type="match status" value="1"/>
</dbReference>
<keyword evidence="4 7" id="KW-0812">Transmembrane</keyword>
<feature type="transmembrane region" description="Helical" evidence="7">
    <location>
        <begin position="89"/>
        <end position="110"/>
    </location>
</feature>
<dbReference type="EC" id="2.5.1.145" evidence="7"/>
<dbReference type="InterPro" id="IPR001640">
    <property type="entry name" value="Lgt"/>
</dbReference>
<dbReference type="PANTHER" id="PTHR30589:SF0">
    <property type="entry name" value="PHOSPHATIDYLGLYCEROL--PROLIPOPROTEIN DIACYLGLYCERYL TRANSFERASE"/>
    <property type="match status" value="1"/>
</dbReference>
<dbReference type="GO" id="GO:0008961">
    <property type="term" value="F:phosphatidylglycerol-prolipoprotein diacylglyceryl transferase activity"/>
    <property type="evidence" value="ECO:0007669"/>
    <property type="project" value="UniProtKB-UniRule"/>
</dbReference>
<evidence type="ECO:0000256" key="5">
    <source>
        <dbReference type="ARBA" id="ARBA00022989"/>
    </source>
</evidence>
<feature type="transmembrane region" description="Helical" evidence="7">
    <location>
        <begin position="201"/>
        <end position="217"/>
    </location>
</feature>
<name>A0AAE9SRK2_9VIBR</name>
<reference evidence="8" key="1">
    <citation type="submission" date="2020-03" db="EMBL/GenBank/DDBJ databases">
        <title>Five strains of Vibrio campbellii isolated from Mariana Trench.</title>
        <authorList>
            <person name="Liang J."/>
            <person name="Zhang X.-H."/>
        </authorList>
    </citation>
    <scope>NUCLEOTIDE SEQUENCE</scope>
    <source>
        <strain evidence="8">LJC014</strain>
    </source>
</reference>
<keyword evidence="2 7" id="KW-1003">Cell membrane</keyword>
<dbReference type="Pfam" id="PF01790">
    <property type="entry name" value="LGT"/>
    <property type="match status" value="1"/>
</dbReference>
<proteinExistence type="inferred from homology"/>
<evidence type="ECO:0000256" key="2">
    <source>
        <dbReference type="ARBA" id="ARBA00022475"/>
    </source>
</evidence>
<dbReference type="Proteomes" id="UP001058687">
    <property type="component" value="Chromosome 2"/>
</dbReference>
<comment type="pathway">
    <text evidence="7">Protein modification; lipoprotein biosynthesis (diacylglyceryl transfer).</text>
</comment>
<feature type="transmembrane region" description="Helical" evidence="7">
    <location>
        <begin position="50"/>
        <end position="69"/>
    </location>
</feature>
<accession>A0AAE9SRK2</accession>
<sequence length="262" mass="29661">MNNMEWNIDPVLFSFGSLKVHWYGVLFALGIASGFKTMKRIFINEKRSLTELDSLLVTSIIGIVVGARLGHCLFYDPNYYFEHPLKIIAIWEGGLASHGGGLGVLIAALYHAKRHNIGKLWLLDRLAISTAIFAFFVRLANFANSEILGTSTNLPWAIVFQRVDNFPRHPAQLYESVCYLAIFVLLWSIYRKTNISRFDGAILGIFLTFVFSARFMIEFVKVKQTAYTTDLALTLGQLLSVPFLIVGLFLCVWTMVHRKNSL</sequence>
<comment type="subcellular location">
    <subcellularLocation>
        <location evidence="7">Cell membrane</location>
        <topology evidence="7">Multi-pass membrane protein</topology>
    </subcellularLocation>
</comment>
<evidence type="ECO:0000256" key="4">
    <source>
        <dbReference type="ARBA" id="ARBA00022692"/>
    </source>
</evidence>
<feature type="transmembrane region" description="Helical" evidence="7">
    <location>
        <begin position="237"/>
        <end position="256"/>
    </location>
</feature>
<evidence type="ECO:0000256" key="3">
    <source>
        <dbReference type="ARBA" id="ARBA00022679"/>
    </source>
</evidence>
<keyword evidence="5 7" id="KW-1133">Transmembrane helix</keyword>
<evidence type="ECO:0000256" key="7">
    <source>
        <dbReference type="HAMAP-Rule" id="MF_01147"/>
    </source>
</evidence>
<dbReference type="NCBIfam" id="TIGR00544">
    <property type="entry name" value="lgt"/>
    <property type="match status" value="1"/>
</dbReference>
<feature type="transmembrane region" description="Helical" evidence="7">
    <location>
        <begin position="20"/>
        <end position="38"/>
    </location>
</feature>
<keyword evidence="3 7" id="KW-0808">Transferase</keyword>
<gene>
    <name evidence="7 8" type="primary">lgt</name>
    <name evidence="8" type="ORF">HB761_22545</name>
</gene>
<comment type="similarity">
    <text evidence="1 7">Belongs to the Lgt family.</text>
</comment>
<feature type="binding site" evidence="7">
    <location>
        <position position="138"/>
    </location>
    <ligand>
        <name>a 1,2-diacyl-sn-glycero-3-phospho-(1'-sn-glycerol)</name>
        <dbReference type="ChEBI" id="CHEBI:64716"/>
    </ligand>
</feature>
<feature type="transmembrane region" description="Helical" evidence="7">
    <location>
        <begin position="171"/>
        <end position="189"/>
    </location>
</feature>
<dbReference type="PANTHER" id="PTHR30589">
    <property type="entry name" value="PROLIPOPROTEIN DIACYLGLYCERYL TRANSFERASE"/>
    <property type="match status" value="1"/>
</dbReference>
<evidence type="ECO:0000256" key="6">
    <source>
        <dbReference type="ARBA" id="ARBA00023136"/>
    </source>
</evidence>
<evidence type="ECO:0000313" key="9">
    <source>
        <dbReference type="Proteomes" id="UP001058687"/>
    </source>
</evidence>
<organism evidence="8 9">
    <name type="scientific">Vibrio campbellii</name>
    <dbReference type="NCBI Taxonomy" id="680"/>
    <lineage>
        <taxon>Bacteria</taxon>
        <taxon>Pseudomonadati</taxon>
        <taxon>Pseudomonadota</taxon>
        <taxon>Gammaproteobacteria</taxon>
        <taxon>Vibrionales</taxon>
        <taxon>Vibrionaceae</taxon>
        <taxon>Vibrio</taxon>
    </lineage>
</organism>
<dbReference type="GO" id="GO:0005886">
    <property type="term" value="C:plasma membrane"/>
    <property type="evidence" value="ECO:0007669"/>
    <property type="project" value="UniProtKB-SubCell"/>
</dbReference>
<comment type="catalytic activity">
    <reaction evidence="7">
        <text>L-cysteinyl-[prolipoprotein] + a 1,2-diacyl-sn-glycero-3-phospho-(1'-sn-glycerol) = an S-1,2-diacyl-sn-glyceryl-L-cysteinyl-[prolipoprotein] + sn-glycerol 1-phosphate + H(+)</text>
        <dbReference type="Rhea" id="RHEA:56712"/>
        <dbReference type="Rhea" id="RHEA-COMP:14679"/>
        <dbReference type="Rhea" id="RHEA-COMP:14680"/>
        <dbReference type="ChEBI" id="CHEBI:15378"/>
        <dbReference type="ChEBI" id="CHEBI:29950"/>
        <dbReference type="ChEBI" id="CHEBI:57685"/>
        <dbReference type="ChEBI" id="CHEBI:64716"/>
        <dbReference type="ChEBI" id="CHEBI:140658"/>
        <dbReference type="EC" id="2.5.1.145"/>
    </reaction>
</comment>
<dbReference type="GO" id="GO:0042158">
    <property type="term" value="P:lipoprotein biosynthetic process"/>
    <property type="evidence" value="ECO:0007669"/>
    <property type="project" value="UniProtKB-UniRule"/>
</dbReference>
<protein>
    <recommendedName>
        <fullName evidence="7">Phosphatidylglycerol--prolipoprotein diacylglyceryl transferase</fullName>
        <ecNumber evidence="7">2.5.1.145</ecNumber>
    </recommendedName>
</protein>